<name>A0ACC6NYJ6_9BURK</name>
<protein>
    <submittedName>
        <fullName evidence="1">AGE family epimerase/isomerase</fullName>
    </submittedName>
</protein>
<gene>
    <name evidence="1" type="ORF">RV045_01220</name>
</gene>
<organism evidence="1 2">
    <name type="scientific">Amphibiibacter pelophylacis</name>
    <dbReference type="NCBI Taxonomy" id="1799477"/>
    <lineage>
        <taxon>Bacteria</taxon>
        <taxon>Pseudomonadati</taxon>
        <taxon>Pseudomonadota</taxon>
        <taxon>Betaproteobacteria</taxon>
        <taxon>Burkholderiales</taxon>
        <taxon>Sphaerotilaceae</taxon>
        <taxon>Amphibiibacter</taxon>
    </lineage>
</organism>
<dbReference type="Proteomes" id="UP001364695">
    <property type="component" value="Unassembled WGS sequence"/>
</dbReference>
<accession>A0ACC6NYJ6</accession>
<reference evidence="1" key="1">
    <citation type="submission" date="2023-10" db="EMBL/GenBank/DDBJ databases">
        <title>Amphibacter perezi, gen. nov., sp. nov. a novel taxa of the family Comamonadaceae, class Betaproteobacteria isolated from the skin microbiota of Pelophylax perezi from different populations.</title>
        <authorList>
            <person name="Costa S."/>
            <person name="Proenca D.N."/>
            <person name="Lopes I."/>
            <person name="Morais P.V."/>
        </authorList>
    </citation>
    <scope>NUCLEOTIDE SEQUENCE</scope>
    <source>
        <strain evidence="1">SL12-8</strain>
    </source>
</reference>
<comment type="caution">
    <text evidence="1">The sequence shown here is derived from an EMBL/GenBank/DDBJ whole genome shotgun (WGS) entry which is preliminary data.</text>
</comment>
<sequence length="453" mass="50549">MPSSPRRPIPPAPMFDSAVVLARHIQDTLAFFEGAVDPAGGFFHFLRDDGTVFNRTTRHLVSSTRFVFTHAKAARRFPDHPLAAVWHQRARHALNFVEQAHTVLDPALPGGRRYLWQMQFDGRVTAVDDATDYAYGHAFVVLAHAQMTALCRDLAQRSGSERDQAEHAAARAALESAVATMDAAFWSQEHQLFADERDASGQIPPYRGQNANMHSCEAFLAAWDATGEAAYLDRAALLAERVAHDLANASHGLVWEHFTAAWQPDWDYNRGDTSNIFKPWGFQTGHQTEWAKLLLQLAHALRRAGRQVPQWLVPRARLMLDTGWEQGWDAAHGGLIYGFAPQGDPAQDTQWQPFDGHKYHWVQAETLAALLHAAAHEAAADPAYSALCRQRYGQLWDYAWTHFVDHRHGAWFRILAPDNAALTDEKCTAGKADYHNMGACYDMLDALAVMGGA</sequence>
<evidence type="ECO:0000313" key="2">
    <source>
        <dbReference type="Proteomes" id="UP001364695"/>
    </source>
</evidence>
<dbReference type="EMBL" id="JAWDIE010000001">
    <property type="protein sequence ID" value="MEJ7137051.1"/>
    <property type="molecule type" value="Genomic_DNA"/>
</dbReference>
<keyword evidence="2" id="KW-1185">Reference proteome</keyword>
<evidence type="ECO:0000313" key="1">
    <source>
        <dbReference type="EMBL" id="MEJ7137051.1"/>
    </source>
</evidence>
<proteinExistence type="predicted"/>